<name>A0A6A6VGF0_9PLEO</name>
<proteinExistence type="predicted"/>
<reference evidence="1" key="1">
    <citation type="journal article" date="2020" name="Stud. Mycol.">
        <title>101 Dothideomycetes genomes: a test case for predicting lifestyles and emergence of pathogens.</title>
        <authorList>
            <person name="Haridas S."/>
            <person name="Albert R."/>
            <person name="Binder M."/>
            <person name="Bloem J."/>
            <person name="Labutti K."/>
            <person name="Salamov A."/>
            <person name="Andreopoulos B."/>
            <person name="Baker S."/>
            <person name="Barry K."/>
            <person name="Bills G."/>
            <person name="Bluhm B."/>
            <person name="Cannon C."/>
            <person name="Castanera R."/>
            <person name="Culley D."/>
            <person name="Daum C."/>
            <person name="Ezra D."/>
            <person name="Gonzalez J."/>
            <person name="Henrissat B."/>
            <person name="Kuo A."/>
            <person name="Liang C."/>
            <person name="Lipzen A."/>
            <person name="Lutzoni F."/>
            <person name="Magnuson J."/>
            <person name="Mondo S."/>
            <person name="Nolan M."/>
            <person name="Ohm R."/>
            <person name="Pangilinan J."/>
            <person name="Park H.-J."/>
            <person name="Ramirez L."/>
            <person name="Alfaro M."/>
            <person name="Sun H."/>
            <person name="Tritt A."/>
            <person name="Yoshinaga Y."/>
            <person name="Zwiers L.-H."/>
            <person name="Turgeon B."/>
            <person name="Goodwin S."/>
            <person name="Spatafora J."/>
            <person name="Crous P."/>
            <person name="Grigoriev I."/>
        </authorList>
    </citation>
    <scope>NUCLEOTIDE SEQUENCE</scope>
    <source>
        <strain evidence="1">CBS 119925</strain>
    </source>
</reference>
<protein>
    <submittedName>
        <fullName evidence="1">Uncharacterized protein</fullName>
    </submittedName>
</protein>
<dbReference type="AlphaFoldDB" id="A0A6A6VGF0"/>
<evidence type="ECO:0000313" key="1">
    <source>
        <dbReference type="EMBL" id="KAF2749273.1"/>
    </source>
</evidence>
<sequence length="226" mass="24964">METARQLFAGKETRKKEECNSSEVDCTDQNSGMREASDTYSCREGWRTRCRFLLNSPELEVRARAANGGERWGMRGSRNSAVQGKRLPVPAPQSEACFRWVRERLAVRLLFANQMHAAARYLGGALSANLCPSASTGASVVSKENRDDVLEDARPGSDRGLAQGSTMQMVCCRCTPWPRKRPAFDSPLRWLDGGVLAVKSCMRGYACIRIPGRWCESTAVLEPVAG</sequence>
<keyword evidence="2" id="KW-1185">Reference proteome</keyword>
<accession>A0A6A6VGF0</accession>
<gene>
    <name evidence="1" type="ORF">M011DRAFT_302934</name>
</gene>
<dbReference type="Proteomes" id="UP000799440">
    <property type="component" value="Unassembled WGS sequence"/>
</dbReference>
<dbReference type="EMBL" id="MU006566">
    <property type="protein sequence ID" value="KAF2749273.1"/>
    <property type="molecule type" value="Genomic_DNA"/>
</dbReference>
<evidence type="ECO:0000313" key="2">
    <source>
        <dbReference type="Proteomes" id="UP000799440"/>
    </source>
</evidence>
<organism evidence="1 2">
    <name type="scientific">Sporormia fimetaria CBS 119925</name>
    <dbReference type="NCBI Taxonomy" id="1340428"/>
    <lineage>
        <taxon>Eukaryota</taxon>
        <taxon>Fungi</taxon>
        <taxon>Dikarya</taxon>
        <taxon>Ascomycota</taxon>
        <taxon>Pezizomycotina</taxon>
        <taxon>Dothideomycetes</taxon>
        <taxon>Pleosporomycetidae</taxon>
        <taxon>Pleosporales</taxon>
        <taxon>Sporormiaceae</taxon>
        <taxon>Sporormia</taxon>
    </lineage>
</organism>